<proteinExistence type="predicted"/>
<reference evidence="2 3" key="1">
    <citation type="journal article" date="2015" name="Plant Cell">
        <title>Oil accumulation by the oleaginous diatom Fistulifera solaris as revealed by the genome and transcriptome.</title>
        <authorList>
            <person name="Tanaka T."/>
            <person name="Maeda Y."/>
            <person name="Veluchamy A."/>
            <person name="Tanaka M."/>
            <person name="Abida H."/>
            <person name="Marechal E."/>
            <person name="Bowler C."/>
            <person name="Muto M."/>
            <person name="Sunaga Y."/>
            <person name="Tanaka M."/>
            <person name="Yoshino T."/>
            <person name="Taniguchi T."/>
            <person name="Fukuda Y."/>
            <person name="Nemoto M."/>
            <person name="Matsumoto M."/>
            <person name="Wong P.S."/>
            <person name="Aburatani S."/>
            <person name="Fujibuchi W."/>
        </authorList>
    </citation>
    <scope>NUCLEOTIDE SEQUENCE [LARGE SCALE GENOMIC DNA]</scope>
    <source>
        <strain evidence="2 3">JPCC DA0580</strain>
    </source>
</reference>
<dbReference type="AlphaFoldDB" id="A0A1Z5J5S6"/>
<dbReference type="Proteomes" id="UP000198406">
    <property type="component" value="Unassembled WGS sequence"/>
</dbReference>
<accession>A0A1Z5J5S6</accession>
<dbReference type="OrthoDB" id="40962at2759"/>
<organism evidence="2 3">
    <name type="scientific">Fistulifera solaris</name>
    <name type="common">Oleaginous diatom</name>
    <dbReference type="NCBI Taxonomy" id="1519565"/>
    <lineage>
        <taxon>Eukaryota</taxon>
        <taxon>Sar</taxon>
        <taxon>Stramenopiles</taxon>
        <taxon>Ochrophyta</taxon>
        <taxon>Bacillariophyta</taxon>
        <taxon>Bacillariophyceae</taxon>
        <taxon>Bacillariophycidae</taxon>
        <taxon>Naviculales</taxon>
        <taxon>Naviculaceae</taxon>
        <taxon>Fistulifera</taxon>
    </lineage>
</organism>
<evidence type="ECO:0000313" key="2">
    <source>
        <dbReference type="EMBL" id="GAX09345.1"/>
    </source>
</evidence>
<name>A0A1Z5J5S6_FISSO</name>
<dbReference type="EMBL" id="BDSP01000007">
    <property type="protein sequence ID" value="GAX09345.1"/>
    <property type="molecule type" value="Genomic_DNA"/>
</dbReference>
<feature type="region of interest" description="Disordered" evidence="1">
    <location>
        <begin position="256"/>
        <end position="281"/>
    </location>
</feature>
<protein>
    <submittedName>
        <fullName evidence="2">Uncharacterized protein</fullName>
    </submittedName>
</protein>
<gene>
    <name evidence="2" type="ORF">FisN_6Lh286</name>
</gene>
<sequence length="281" mass="31239">MTVQSFSSGFLLHVATVRKKARTLPQCQYGVIICIALLGIGNCIGLARRQPKPVMPHLFCPKKTKQALEASPDLGHMSPSVQKLAEDGKLDHIYNIPLLELNCQFGIVRNRTDEQIPLQKAHGQQLAELVAEEPSTALLATVKETGADDEALLDFYEKYFARHAIYQDEKWKLYHAMGGRKIGIGKAVLGSLKSFRRYRAKKIQASHNITTVDTWMLGGVLIFDRQGILQHVVEEDFGEPLDVHAIKKVIEDIKKNQENKDTGNSASQLAEAGSESHLTES</sequence>
<evidence type="ECO:0000256" key="1">
    <source>
        <dbReference type="SAM" id="MobiDB-lite"/>
    </source>
</evidence>
<evidence type="ECO:0000313" key="3">
    <source>
        <dbReference type="Proteomes" id="UP000198406"/>
    </source>
</evidence>
<dbReference type="InParanoid" id="A0A1Z5J5S6"/>
<keyword evidence="3" id="KW-1185">Reference proteome</keyword>
<comment type="caution">
    <text evidence="2">The sequence shown here is derived from an EMBL/GenBank/DDBJ whole genome shotgun (WGS) entry which is preliminary data.</text>
</comment>